<sequence length="829" mass="94742">MSLTAQDVSENTGFRPILVTEEEKQRTDNEAARLIEGLEELVKKNPKRGGVREFSNSVLGSDIVVHSWRFNEWDYSSNKVVLPTYARGLFTSGNKIICRGYEKFYNLNEFQGMNEDVVAESTIGPYTVTVKSNGCIIFMSGLSDGNLVVCSKHSTGMRTDVQKNHALVAEQALERQLEQKGLSKKDLAKVLYELDCTAVAEFCDDSFEEHVLEYKGEKAGLYLHGLNTNTVQFKTYPIEDVNKFGDLFGFKPTNFIRFNTFEETANYFKSISETGSFEGEQVEGFVVRCFKKDKGQDFFFKYKFEEPYLLYRELREVTKQLIKKGTQNINFGKHKLICMDYLKFIMPILHDNKEIQDQYLNNQNVIELRKMYFKAKGRSDLETIDHELSMSSLEEEMRSLNFGTTQPNRYVLVTVSTIGCGKTTTSKILTSLFPDLIGHIQNDNIRRPVGDKLISGALEILVDKPVVIVDKNNHQFRERRWLFNEFSHLNELIPSSKLKFICLNFLQSPPKMDQRLWKLTSSRITKRGDNHQTIKASRDGSVKIKKIMGGFVSRFQMVNPHKEPDSNFNLIIDLKVDTENSSLENAKRIVSQLQSFAQDLHIKTPTDEQFNLAFQKALEYKPPETKIVSKPRICHPLYFGIRISDSKALFNQLNTLAETNPECFSSFLKLSAAGRLLSKLHVTMIHVGSRKGNNNNKKLWNKYNKKIFKTDLEKIGAKNDLKNGTSFDLPSGASADIRLEKLCSSNDLCCIKVEILKLYWHEGDPLDLKLGNAFPHITLGTRSSDIKPFKSNSLLESVYEFGETSGIETFDFKNSEENIIRQLPIAAYY</sequence>
<name>A0A7D9GZJ4_DEKBR</name>
<dbReference type="InterPro" id="IPR027417">
    <property type="entry name" value="P-loop_NTPase"/>
</dbReference>
<accession>A0A7D9GZJ4</accession>
<dbReference type="GO" id="GO:0008081">
    <property type="term" value="F:phosphoric diester hydrolase activity"/>
    <property type="evidence" value="ECO:0007669"/>
    <property type="project" value="InterPro"/>
</dbReference>
<dbReference type="GO" id="GO:0003972">
    <property type="term" value="F:RNA ligase (ATP) activity"/>
    <property type="evidence" value="ECO:0007669"/>
    <property type="project" value="UniProtKB-UniRule"/>
</dbReference>
<dbReference type="InterPro" id="IPR019039">
    <property type="entry name" value="T4-Rnl1-like_N"/>
</dbReference>
<keyword evidence="7" id="KW-1185">Reference proteome</keyword>
<organism evidence="6 7">
    <name type="scientific">Dekkera bruxellensis</name>
    <name type="common">Brettanomyces custersii</name>
    <dbReference type="NCBI Taxonomy" id="5007"/>
    <lineage>
        <taxon>Eukaryota</taxon>
        <taxon>Fungi</taxon>
        <taxon>Dikarya</taxon>
        <taxon>Ascomycota</taxon>
        <taxon>Saccharomycotina</taxon>
        <taxon>Pichiomycetes</taxon>
        <taxon>Pichiales</taxon>
        <taxon>Pichiaceae</taxon>
        <taxon>Brettanomyces</taxon>
    </lineage>
</organism>
<comment type="catalytic activity">
    <reaction evidence="1">
        <text>ATP + (ribonucleotide)n-3'-hydroxyl + 5'-phospho-(ribonucleotide)m = (ribonucleotide)n+m + AMP + diphosphate.</text>
        <dbReference type="EC" id="6.5.1.3"/>
    </reaction>
</comment>
<dbReference type="Pfam" id="PF08303">
    <property type="entry name" value="tRNA_lig_kinase"/>
    <property type="match status" value="1"/>
</dbReference>
<feature type="domain" description="tRNA ligase kinase" evidence="4">
    <location>
        <begin position="411"/>
        <end position="576"/>
    </location>
</feature>
<reference evidence="6 7" key="1">
    <citation type="submission" date="2019-07" db="EMBL/GenBank/DDBJ databases">
        <authorList>
            <person name="Friedrich A."/>
            <person name="Schacherer J."/>
        </authorList>
    </citation>
    <scope>NUCLEOTIDE SEQUENCE [LARGE SCALE GENOMIC DNA]</scope>
</reference>
<proteinExistence type="inferred from homology"/>
<evidence type="ECO:0000313" key="6">
    <source>
        <dbReference type="EMBL" id="VUG17860.1"/>
    </source>
</evidence>
<dbReference type="GO" id="GO:0051730">
    <property type="term" value="F:GTP-dependent polyribonucleotide 5'-hydroxyl-kinase activity"/>
    <property type="evidence" value="ECO:0007669"/>
    <property type="project" value="InterPro"/>
</dbReference>
<dbReference type="PIRSF" id="PIRSF019634">
    <property type="entry name" value="tRNA_lig_yeast"/>
    <property type="match status" value="1"/>
</dbReference>
<evidence type="ECO:0000256" key="2">
    <source>
        <dbReference type="PIRSR" id="PIRSR019634-50"/>
    </source>
</evidence>
<evidence type="ECO:0000256" key="1">
    <source>
        <dbReference type="PIRNR" id="PIRNR019634"/>
    </source>
</evidence>
<dbReference type="GO" id="GO:0005524">
    <property type="term" value="F:ATP binding"/>
    <property type="evidence" value="ECO:0007669"/>
    <property type="project" value="UniProtKB-UniRule"/>
</dbReference>
<dbReference type="Gene3D" id="3.40.50.300">
    <property type="entry name" value="P-loop containing nucleotide triphosphate hydrolases"/>
    <property type="match status" value="1"/>
</dbReference>
<dbReference type="InterPro" id="IPR012387">
    <property type="entry name" value="Trl1_fun"/>
</dbReference>
<feature type="active site" description="N6-AMP-lysine intermediate" evidence="2">
    <location>
        <position position="131"/>
    </location>
</feature>
<comment type="similarity">
    <text evidence="1">Belongs to the TRL1 family.</text>
</comment>
<gene>
    <name evidence="6" type="primary">TRL1</name>
    <name evidence="6" type="ORF">DEBR0S2_17942G</name>
</gene>
<keyword evidence="1" id="KW-0436">Ligase</keyword>
<feature type="domain" description="T4 RNA ligase 1-like N-terminal" evidence="5">
    <location>
        <begin position="85"/>
        <end position="309"/>
    </location>
</feature>
<dbReference type="GO" id="GO:0005634">
    <property type="term" value="C:nucleus"/>
    <property type="evidence" value="ECO:0007669"/>
    <property type="project" value="TreeGrafter"/>
</dbReference>
<dbReference type="PANTHER" id="PTHR32004">
    <property type="entry name" value="TRNA LIGASE"/>
    <property type="match status" value="1"/>
</dbReference>
<dbReference type="Proteomes" id="UP000478008">
    <property type="component" value="Unassembled WGS sequence"/>
</dbReference>
<dbReference type="EC" id="6.5.1.3" evidence="1"/>
<keyword evidence="1" id="KW-0819">tRNA processing</keyword>
<dbReference type="InterPro" id="IPR015966">
    <property type="entry name" value="tRNA_lig_kin_fungi"/>
</dbReference>
<protein>
    <recommendedName>
        <fullName evidence="1">tRNA ligase</fullName>
        <ecNumber evidence="1">6.5.1.3</ecNumber>
    </recommendedName>
</protein>
<dbReference type="Pfam" id="PF08302">
    <property type="entry name" value="tRNA_lig_CPD"/>
    <property type="match status" value="1"/>
</dbReference>
<dbReference type="EMBL" id="CABFWN010000002">
    <property type="protein sequence ID" value="VUG17860.1"/>
    <property type="molecule type" value="Genomic_DNA"/>
</dbReference>
<evidence type="ECO:0000259" key="3">
    <source>
        <dbReference type="Pfam" id="PF08302"/>
    </source>
</evidence>
<dbReference type="InterPro" id="IPR015965">
    <property type="entry name" value="tRNA_lig_PDEase"/>
</dbReference>
<dbReference type="GO" id="GO:0006388">
    <property type="term" value="P:tRNA splicing, via endonucleolytic cleavage and ligation"/>
    <property type="evidence" value="ECO:0007669"/>
    <property type="project" value="UniProtKB-UniRule"/>
</dbReference>
<dbReference type="AlphaFoldDB" id="A0A7D9GZJ4"/>
<evidence type="ECO:0000313" key="7">
    <source>
        <dbReference type="Proteomes" id="UP000478008"/>
    </source>
</evidence>
<feature type="domain" description="tRNA ligase phosphodiesterase" evidence="3">
    <location>
        <begin position="581"/>
        <end position="815"/>
    </location>
</feature>
<evidence type="ECO:0000259" key="5">
    <source>
        <dbReference type="Pfam" id="PF09511"/>
    </source>
</evidence>
<dbReference type="Pfam" id="PF09511">
    <property type="entry name" value="RNA_lig_T4_1"/>
    <property type="match status" value="1"/>
</dbReference>
<dbReference type="PANTHER" id="PTHR32004:SF1">
    <property type="entry name" value="TRNA LIGASE"/>
    <property type="match status" value="1"/>
</dbReference>
<evidence type="ECO:0000259" key="4">
    <source>
        <dbReference type="Pfam" id="PF08303"/>
    </source>
</evidence>